<gene>
    <name evidence="2" type="ORF">Loak_0486</name>
</gene>
<accession>A0A0W0XHL1</accession>
<proteinExistence type="predicted"/>
<sequence length="59" mass="6774">MTPLRRDILITLAVKFSLLVALWFICFKDVERPAHNAQQWMLGKGLSSMTAHNAFKLED</sequence>
<dbReference type="RefSeq" id="WP_025385272.1">
    <property type="nucleotide sequence ID" value="NZ_LCUA01000022.1"/>
</dbReference>
<evidence type="ECO:0000256" key="1">
    <source>
        <dbReference type="SAM" id="Phobius"/>
    </source>
</evidence>
<evidence type="ECO:0000313" key="2">
    <source>
        <dbReference type="EMBL" id="KTD43936.1"/>
    </source>
</evidence>
<dbReference type="AlphaFoldDB" id="A0A0W0XHL1"/>
<reference evidence="2 3" key="1">
    <citation type="submission" date="2015-11" db="EMBL/GenBank/DDBJ databases">
        <title>Genomic analysis of 38 Legionella species identifies large and diverse effector repertoires.</title>
        <authorList>
            <person name="Burstein D."/>
            <person name="Amaro F."/>
            <person name="Zusman T."/>
            <person name="Lifshitz Z."/>
            <person name="Cohen O."/>
            <person name="Gilbert J.A."/>
            <person name="Pupko T."/>
            <person name="Shuman H.A."/>
            <person name="Segal G."/>
        </authorList>
    </citation>
    <scope>NUCLEOTIDE SEQUENCE [LARGE SCALE GENOMIC DNA]</scope>
    <source>
        <strain evidence="2 3">Oak Ridge-10</strain>
    </source>
</reference>
<protein>
    <submittedName>
        <fullName evidence="2">Uncharacterized protein</fullName>
    </submittedName>
</protein>
<dbReference type="Proteomes" id="UP000054858">
    <property type="component" value="Unassembled WGS sequence"/>
</dbReference>
<feature type="transmembrane region" description="Helical" evidence="1">
    <location>
        <begin position="7"/>
        <end position="25"/>
    </location>
</feature>
<comment type="caution">
    <text evidence="2">The sequence shown here is derived from an EMBL/GenBank/DDBJ whole genome shotgun (WGS) entry which is preliminary data.</text>
</comment>
<dbReference type="EMBL" id="LNYP01000006">
    <property type="protein sequence ID" value="KTD43936.1"/>
    <property type="molecule type" value="Genomic_DNA"/>
</dbReference>
<name>A0A0W0XHL1_9GAMM</name>
<evidence type="ECO:0000313" key="3">
    <source>
        <dbReference type="Proteomes" id="UP000054858"/>
    </source>
</evidence>
<dbReference type="InterPro" id="IPR054636">
    <property type="entry name" value="CydP"/>
</dbReference>
<keyword evidence="1" id="KW-0472">Membrane</keyword>
<dbReference type="PATRIC" id="fig|29423.5.peg.502"/>
<organism evidence="2 3">
    <name type="scientific">Legionella oakridgensis</name>
    <dbReference type="NCBI Taxonomy" id="29423"/>
    <lineage>
        <taxon>Bacteria</taxon>
        <taxon>Pseudomonadati</taxon>
        <taxon>Pseudomonadota</taxon>
        <taxon>Gammaproteobacteria</taxon>
        <taxon>Legionellales</taxon>
        <taxon>Legionellaceae</taxon>
        <taxon>Legionella</taxon>
    </lineage>
</organism>
<keyword evidence="1" id="KW-0812">Transmembrane</keyword>
<dbReference type="NCBIfam" id="NF045611">
    <property type="entry name" value="small_CydP"/>
    <property type="match status" value="1"/>
</dbReference>
<keyword evidence="1" id="KW-1133">Transmembrane helix</keyword>